<dbReference type="InterPro" id="IPR024909">
    <property type="entry name" value="Cys-tRNA/MSH_ligase"/>
</dbReference>
<dbReference type="PRINTS" id="PR00983">
    <property type="entry name" value="TRNASYNTHCYS"/>
</dbReference>
<evidence type="ECO:0000256" key="7">
    <source>
        <dbReference type="ARBA" id="ARBA00022917"/>
    </source>
</evidence>
<dbReference type="EC" id="6.1.1.16" evidence="10"/>
<dbReference type="GO" id="GO:0004817">
    <property type="term" value="F:cysteine-tRNA ligase activity"/>
    <property type="evidence" value="ECO:0007669"/>
    <property type="project" value="UniProtKB-UniRule"/>
</dbReference>
<dbReference type="FunCoup" id="A0A0Q0RLZ5">
    <property type="interactions" value="170"/>
</dbReference>
<keyword evidence="6 10" id="KW-0067">ATP-binding</keyword>
<comment type="similarity">
    <text evidence="10">Belongs to the class-I aminoacyl-tRNA synthetase family.</text>
</comment>
<dbReference type="InterPro" id="IPR032678">
    <property type="entry name" value="tRNA-synt_1_cat_dom"/>
</dbReference>
<dbReference type="InterPro" id="IPR009080">
    <property type="entry name" value="tRNAsynth_Ia_anticodon-bd"/>
</dbReference>
<gene>
    <name evidence="10" type="primary">cysS</name>
    <name evidence="12" type="ORF">AOG55_03090</name>
</gene>
<dbReference type="InterPro" id="IPR014729">
    <property type="entry name" value="Rossmann-like_a/b/a_fold"/>
</dbReference>
<dbReference type="RefSeq" id="WP_048101021.1">
    <property type="nucleotide sequence ID" value="NZ_LKBH01000006.1"/>
</dbReference>
<comment type="caution">
    <text evidence="10">Lacks conserved residue(s) required for the propagation of feature annotation.</text>
</comment>
<dbReference type="GO" id="GO:0005737">
    <property type="term" value="C:cytoplasm"/>
    <property type="evidence" value="ECO:0007669"/>
    <property type="project" value="UniProtKB-SubCell"/>
</dbReference>
<comment type="caution">
    <text evidence="12">The sequence shown here is derived from an EMBL/GenBank/DDBJ whole genome shotgun (WGS) entry which is preliminary data.</text>
</comment>
<dbReference type="GO" id="GO:0005524">
    <property type="term" value="F:ATP binding"/>
    <property type="evidence" value="ECO:0007669"/>
    <property type="project" value="UniProtKB-UniRule"/>
</dbReference>
<dbReference type="SUPFAM" id="SSF52374">
    <property type="entry name" value="Nucleotidylyl transferase"/>
    <property type="match status" value="1"/>
</dbReference>
<feature type="binding site" evidence="10">
    <location>
        <position position="268"/>
    </location>
    <ligand>
        <name>ATP</name>
        <dbReference type="ChEBI" id="CHEBI:30616"/>
    </ligand>
</feature>
<protein>
    <recommendedName>
        <fullName evidence="10">Cysteine--tRNA ligase</fullName>
        <ecNumber evidence="10">6.1.1.16</ecNumber>
    </recommendedName>
    <alternativeName>
        <fullName evidence="10">Cysteinyl-tRNA synthetase</fullName>
        <shortName evidence="10">CysRS</shortName>
    </alternativeName>
</protein>
<dbReference type="InterPro" id="IPR015803">
    <property type="entry name" value="Cys-tRNA-ligase"/>
</dbReference>
<evidence type="ECO:0000256" key="8">
    <source>
        <dbReference type="ARBA" id="ARBA00023146"/>
    </source>
</evidence>
<dbReference type="NCBIfam" id="TIGR00435">
    <property type="entry name" value="cysS"/>
    <property type="match status" value="1"/>
</dbReference>
<keyword evidence="2 10" id="KW-0436">Ligase</keyword>
<dbReference type="GO" id="GO:0006423">
    <property type="term" value="P:cysteinyl-tRNA aminoacylation"/>
    <property type="evidence" value="ECO:0007669"/>
    <property type="project" value="UniProtKB-UniRule"/>
</dbReference>
<evidence type="ECO:0000256" key="10">
    <source>
        <dbReference type="HAMAP-Rule" id="MF_00041"/>
    </source>
</evidence>
<reference evidence="12 13" key="1">
    <citation type="submission" date="2015-09" db="EMBL/GenBank/DDBJ databases">
        <title>Heavy metals and arsenic resistance mechanisms in polyextremophilic archaea of the family Ferroplasmaceae.</title>
        <authorList>
            <person name="Bulaev A.G."/>
            <person name="Kanygina A.V."/>
        </authorList>
    </citation>
    <scope>NUCLEOTIDE SEQUENCE [LARGE SCALE GENOMIC DNA]</scope>
    <source>
        <strain evidence="12 13">BH2</strain>
    </source>
</reference>
<evidence type="ECO:0000256" key="3">
    <source>
        <dbReference type="ARBA" id="ARBA00022723"/>
    </source>
</evidence>
<dbReference type="GO" id="GO:0046872">
    <property type="term" value="F:metal ion binding"/>
    <property type="evidence" value="ECO:0007669"/>
    <property type="project" value="UniProtKB-KW"/>
</dbReference>
<evidence type="ECO:0000256" key="6">
    <source>
        <dbReference type="ARBA" id="ARBA00022840"/>
    </source>
</evidence>
<evidence type="ECO:0000256" key="4">
    <source>
        <dbReference type="ARBA" id="ARBA00022741"/>
    </source>
</evidence>
<keyword evidence="8 10" id="KW-0030">Aminoacyl-tRNA synthetase</keyword>
<accession>A0A0Q0RLZ5</accession>
<dbReference type="PANTHER" id="PTHR10890:SF3">
    <property type="entry name" value="CYSTEINE--TRNA LIGASE, CYTOPLASMIC"/>
    <property type="match status" value="1"/>
</dbReference>
<proteinExistence type="inferred from homology"/>
<name>A0A0Q0RLZ5_9ARCH</name>
<evidence type="ECO:0000313" key="13">
    <source>
        <dbReference type="Proteomes" id="UP000050301"/>
    </source>
</evidence>
<keyword evidence="4 10" id="KW-0547">Nucleotide-binding</keyword>
<evidence type="ECO:0000259" key="11">
    <source>
        <dbReference type="Pfam" id="PF01406"/>
    </source>
</evidence>
<evidence type="ECO:0000256" key="2">
    <source>
        <dbReference type="ARBA" id="ARBA00022598"/>
    </source>
</evidence>
<comment type="subcellular location">
    <subcellularLocation>
        <location evidence="10">Cytoplasm</location>
    </subcellularLocation>
</comment>
<evidence type="ECO:0000256" key="5">
    <source>
        <dbReference type="ARBA" id="ARBA00022833"/>
    </source>
</evidence>
<dbReference type="Proteomes" id="UP000050301">
    <property type="component" value="Unassembled WGS sequence"/>
</dbReference>
<dbReference type="GeneID" id="84221399"/>
<keyword evidence="10" id="KW-0963">Cytoplasm</keyword>
<organism evidence="12 13">
    <name type="scientific">Acidiplasma cupricumulans</name>
    <dbReference type="NCBI Taxonomy" id="312540"/>
    <lineage>
        <taxon>Archaea</taxon>
        <taxon>Methanobacteriati</taxon>
        <taxon>Thermoplasmatota</taxon>
        <taxon>Thermoplasmata</taxon>
        <taxon>Thermoplasmatales</taxon>
        <taxon>Ferroplasmaceae</taxon>
        <taxon>Acidiplasma</taxon>
    </lineage>
</organism>
<comment type="cofactor">
    <cofactor evidence="1">
        <name>Zn(2+)</name>
        <dbReference type="ChEBI" id="CHEBI:29105"/>
    </cofactor>
</comment>
<feature type="short sequence motif" description="'HIGH' region" evidence="10">
    <location>
        <begin position="29"/>
        <end position="39"/>
    </location>
</feature>
<dbReference type="SUPFAM" id="SSF47323">
    <property type="entry name" value="Anticodon-binding domain of a subclass of class I aminoacyl-tRNA synthetases"/>
    <property type="match status" value="1"/>
</dbReference>
<feature type="short sequence motif" description="'KMSKS' region" evidence="10">
    <location>
        <begin position="265"/>
        <end position="269"/>
    </location>
</feature>
<comment type="catalytic activity">
    <reaction evidence="9 10">
        <text>tRNA(Cys) + L-cysteine + ATP = L-cysteinyl-tRNA(Cys) + AMP + diphosphate</text>
        <dbReference type="Rhea" id="RHEA:17773"/>
        <dbReference type="Rhea" id="RHEA-COMP:9661"/>
        <dbReference type="Rhea" id="RHEA-COMP:9679"/>
        <dbReference type="ChEBI" id="CHEBI:30616"/>
        <dbReference type="ChEBI" id="CHEBI:33019"/>
        <dbReference type="ChEBI" id="CHEBI:35235"/>
        <dbReference type="ChEBI" id="CHEBI:78442"/>
        <dbReference type="ChEBI" id="CHEBI:78517"/>
        <dbReference type="ChEBI" id="CHEBI:456215"/>
        <dbReference type="EC" id="6.1.1.16"/>
    </reaction>
</comment>
<dbReference type="EMBL" id="LKBH01000006">
    <property type="protein sequence ID" value="KQB36791.1"/>
    <property type="molecule type" value="Genomic_DNA"/>
</dbReference>
<dbReference type="CDD" id="cd00672">
    <property type="entry name" value="CysRS_core"/>
    <property type="match status" value="1"/>
</dbReference>
<evidence type="ECO:0000313" key="12">
    <source>
        <dbReference type="EMBL" id="KQB36791.1"/>
    </source>
</evidence>
<dbReference type="Pfam" id="PF01406">
    <property type="entry name" value="tRNA-synt_1e"/>
    <property type="match status" value="1"/>
</dbReference>
<evidence type="ECO:0000256" key="1">
    <source>
        <dbReference type="ARBA" id="ARBA00001947"/>
    </source>
</evidence>
<keyword evidence="7 10" id="KW-0648">Protein biosynthesis</keyword>
<dbReference type="Gene3D" id="1.20.120.1910">
    <property type="entry name" value="Cysteine-tRNA ligase, C-terminal anti-codon recognition domain"/>
    <property type="match status" value="1"/>
</dbReference>
<dbReference type="AlphaFoldDB" id="A0A0Q0RLZ5"/>
<sequence length="456" mass="53717">MIIHNTLGQRDEVFKEINKNRINIFVCGPTVQDDFHIGHARTNIFFDVIVKFLRARGYSVFYLQNITDIDDKIIRRAKDENKSPEEIAEYYYNEYLRLMNILRVNSVTYYARATLYIKEIISQIRRMINKGYAYETSDGVYFNVRKFKDYGKLSNQNLNEIIENARGVINEDKKHPEDFALWKKMKPGEPYWESPWGKGRPGWHIEDTAITETFFGYEYDIHGGGSDLIFPHHEAEIAQMRSISNRKYLARYWIHTGMVNVNKEKMSKSLKNYIKIKDILKDYSPEVLRFALINSNYNTSIEYSLELMNQSRESVDKINTIYNKLKLINSDNGSFDINYDAYINSFNNIMENNFDTRRLIAELLEFVGVLNKNYENISYNTAQKALKILDYLNSFLDILYGSKKINTDIIDSLILIRNELRKNKFYDLSDLIRKSLQDAGIYIEDNGDKTIWYAKD</sequence>
<keyword evidence="5" id="KW-0862">Zinc</keyword>
<keyword evidence="3" id="KW-0479">Metal-binding</keyword>
<dbReference type="HAMAP" id="MF_00041">
    <property type="entry name" value="Cys_tRNA_synth"/>
    <property type="match status" value="1"/>
</dbReference>
<dbReference type="InParanoid" id="A0A0Q0RLZ5"/>
<dbReference type="Gene3D" id="3.40.50.620">
    <property type="entry name" value="HUPs"/>
    <property type="match status" value="1"/>
</dbReference>
<feature type="domain" description="tRNA synthetases class I catalytic" evidence="11">
    <location>
        <begin position="14"/>
        <end position="312"/>
    </location>
</feature>
<dbReference type="PANTHER" id="PTHR10890">
    <property type="entry name" value="CYSTEINYL-TRNA SYNTHETASE"/>
    <property type="match status" value="1"/>
</dbReference>
<evidence type="ECO:0000256" key="9">
    <source>
        <dbReference type="ARBA" id="ARBA00047398"/>
    </source>
</evidence>
<keyword evidence="13" id="KW-1185">Reference proteome</keyword>